<dbReference type="SMART" id="SM00448">
    <property type="entry name" value="REC"/>
    <property type="match status" value="1"/>
</dbReference>
<dbReference type="InterPro" id="IPR016032">
    <property type="entry name" value="Sig_transdc_resp-reg_C-effctor"/>
</dbReference>
<feature type="domain" description="Response regulatory" evidence="6">
    <location>
        <begin position="3"/>
        <end position="119"/>
    </location>
</feature>
<dbReference type="InterPro" id="IPR001789">
    <property type="entry name" value="Sig_transdc_resp-reg_receiver"/>
</dbReference>
<sequence length="205" mass="21639">MIRVLLVDDHGVIRDGLGRLIAALDGIDLVGVAADGAQGVAEHARLLPDVVLMDLDMPVLDGIEATRQIAAARPETAVVVLTAFADRPRIVGALAAGACGYLLKDVDSAEVGRAIVEAAHGGSPIDPRAAHTALDTPATPGPLERLSPREREVLTLLVEGLPNKLIARRLTISDKTVKAHLTRIFRVLDVADRTQAALWASRNGL</sequence>
<dbReference type="InterPro" id="IPR011006">
    <property type="entry name" value="CheY-like_superfamily"/>
</dbReference>
<evidence type="ECO:0000259" key="5">
    <source>
        <dbReference type="PROSITE" id="PS50043"/>
    </source>
</evidence>
<name>A0A378TKE9_9MYCO</name>
<dbReference type="PROSITE" id="PS50110">
    <property type="entry name" value="RESPONSE_REGULATORY"/>
    <property type="match status" value="1"/>
</dbReference>
<evidence type="ECO:0000313" key="8">
    <source>
        <dbReference type="Proteomes" id="UP000254978"/>
    </source>
</evidence>
<keyword evidence="1 3" id="KW-0597">Phosphoprotein</keyword>
<dbReference type="AlphaFoldDB" id="A0A378TKE9"/>
<dbReference type="Pfam" id="PF00196">
    <property type="entry name" value="GerE"/>
    <property type="match status" value="1"/>
</dbReference>
<evidence type="ECO:0000256" key="2">
    <source>
        <dbReference type="ARBA" id="ARBA00023125"/>
    </source>
</evidence>
<accession>A0A378TKE9</accession>
<keyword evidence="8" id="KW-1185">Reference proteome</keyword>
<proteinExistence type="predicted"/>
<evidence type="ECO:0000256" key="4">
    <source>
        <dbReference type="SAM" id="MobiDB-lite"/>
    </source>
</evidence>
<gene>
    <name evidence="7" type="primary">vraR_4</name>
    <name evidence="7" type="ORF">NCTC10821_03822</name>
</gene>
<dbReference type="SUPFAM" id="SSF52172">
    <property type="entry name" value="CheY-like"/>
    <property type="match status" value="1"/>
</dbReference>
<dbReference type="CDD" id="cd17535">
    <property type="entry name" value="REC_NarL-like"/>
    <property type="match status" value="1"/>
</dbReference>
<feature type="region of interest" description="Disordered" evidence="4">
    <location>
        <begin position="126"/>
        <end position="145"/>
    </location>
</feature>
<feature type="domain" description="HTH luxR-type" evidence="5">
    <location>
        <begin position="139"/>
        <end position="204"/>
    </location>
</feature>
<dbReference type="CDD" id="cd06170">
    <property type="entry name" value="LuxR_C_like"/>
    <property type="match status" value="1"/>
</dbReference>
<dbReference type="InterPro" id="IPR058245">
    <property type="entry name" value="NreC/VraR/RcsB-like_REC"/>
</dbReference>
<dbReference type="Gene3D" id="3.40.50.2300">
    <property type="match status" value="1"/>
</dbReference>
<dbReference type="GO" id="GO:0003677">
    <property type="term" value="F:DNA binding"/>
    <property type="evidence" value="ECO:0007669"/>
    <property type="project" value="UniProtKB-KW"/>
</dbReference>
<dbReference type="GO" id="GO:0006355">
    <property type="term" value="P:regulation of DNA-templated transcription"/>
    <property type="evidence" value="ECO:0007669"/>
    <property type="project" value="InterPro"/>
</dbReference>
<dbReference type="EMBL" id="UGQT01000001">
    <property type="protein sequence ID" value="STZ60283.1"/>
    <property type="molecule type" value="Genomic_DNA"/>
</dbReference>
<evidence type="ECO:0000259" key="6">
    <source>
        <dbReference type="PROSITE" id="PS50110"/>
    </source>
</evidence>
<dbReference type="SMART" id="SM00421">
    <property type="entry name" value="HTH_LUXR"/>
    <property type="match status" value="1"/>
</dbReference>
<dbReference type="PANTHER" id="PTHR43214">
    <property type="entry name" value="TWO-COMPONENT RESPONSE REGULATOR"/>
    <property type="match status" value="1"/>
</dbReference>
<keyword evidence="2 7" id="KW-0238">DNA-binding</keyword>
<evidence type="ECO:0000256" key="1">
    <source>
        <dbReference type="ARBA" id="ARBA00022553"/>
    </source>
</evidence>
<feature type="modified residue" description="4-aspartylphosphate" evidence="3">
    <location>
        <position position="54"/>
    </location>
</feature>
<dbReference type="GO" id="GO:0000160">
    <property type="term" value="P:phosphorelay signal transduction system"/>
    <property type="evidence" value="ECO:0007669"/>
    <property type="project" value="InterPro"/>
</dbReference>
<dbReference type="RefSeq" id="WP_115279500.1">
    <property type="nucleotide sequence ID" value="NZ_AP022600.1"/>
</dbReference>
<dbReference type="OrthoDB" id="9816529at2"/>
<evidence type="ECO:0000313" key="7">
    <source>
        <dbReference type="EMBL" id="STZ60283.1"/>
    </source>
</evidence>
<dbReference type="SUPFAM" id="SSF46894">
    <property type="entry name" value="C-terminal effector domain of the bipartite response regulators"/>
    <property type="match status" value="1"/>
</dbReference>
<dbReference type="PROSITE" id="PS50043">
    <property type="entry name" value="HTH_LUXR_2"/>
    <property type="match status" value="1"/>
</dbReference>
<dbReference type="InterPro" id="IPR039420">
    <property type="entry name" value="WalR-like"/>
</dbReference>
<reference evidence="7 8" key="1">
    <citation type="submission" date="2018-06" db="EMBL/GenBank/DDBJ databases">
        <authorList>
            <consortium name="Pathogen Informatics"/>
            <person name="Doyle S."/>
        </authorList>
    </citation>
    <scope>NUCLEOTIDE SEQUENCE [LARGE SCALE GENOMIC DNA]</scope>
    <source>
        <strain evidence="7 8">NCTC10821</strain>
    </source>
</reference>
<dbReference type="InterPro" id="IPR000792">
    <property type="entry name" value="Tscrpt_reg_LuxR_C"/>
</dbReference>
<protein>
    <submittedName>
        <fullName evidence="7">Response regulator containing a CheY-like receiver domain and an HTH DNA-binding domain</fullName>
    </submittedName>
</protein>
<dbReference type="Pfam" id="PF00072">
    <property type="entry name" value="Response_reg"/>
    <property type="match status" value="1"/>
</dbReference>
<dbReference type="PRINTS" id="PR00038">
    <property type="entry name" value="HTHLUXR"/>
</dbReference>
<organism evidence="7 8">
    <name type="scientific">Mycolicibacterium tokaiense</name>
    <dbReference type="NCBI Taxonomy" id="39695"/>
    <lineage>
        <taxon>Bacteria</taxon>
        <taxon>Bacillati</taxon>
        <taxon>Actinomycetota</taxon>
        <taxon>Actinomycetes</taxon>
        <taxon>Mycobacteriales</taxon>
        <taxon>Mycobacteriaceae</taxon>
        <taxon>Mycolicibacterium</taxon>
    </lineage>
</organism>
<dbReference type="Proteomes" id="UP000254978">
    <property type="component" value="Unassembled WGS sequence"/>
</dbReference>
<evidence type="ECO:0000256" key="3">
    <source>
        <dbReference type="PROSITE-ProRule" id="PRU00169"/>
    </source>
</evidence>